<dbReference type="SUPFAM" id="SSF89028">
    <property type="entry name" value="Cobalamin adenosyltransferase-like"/>
    <property type="match status" value="1"/>
</dbReference>
<keyword evidence="1 5" id="KW-0808">Transferase</keyword>
<evidence type="ECO:0000313" key="6">
    <source>
        <dbReference type="Proteomes" id="UP000093954"/>
    </source>
</evidence>
<feature type="domain" description="Cobalamin adenosyltransferase-like" evidence="4">
    <location>
        <begin position="81"/>
        <end position="244"/>
    </location>
</feature>
<dbReference type="Pfam" id="PF01923">
    <property type="entry name" value="Cob_adeno_trans"/>
    <property type="match status" value="1"/>
</dbReference>
<sequence length="251" mass="29075">MSVLTEYELRTSLRNKNISEYAITKNVIVTPSARQYLNDKNIKLVIKEENDEKKSALPNNVAPIDKTIKPVYVTLQGGYYEKKPEFMTQLYGNKLVYKDHPRIILRGELDNLESNILEAQVKAEKNKCSSLAKDLGEVLKFVRNILRAEVLEEKLGDLVLLGMNDSELREMSHHPKKYFNVDHFITQADMGEMVVMLNSLRSYSRKVEICAFKAFKNMEGVLTREDIVMHLNRLSSCFYIMMCKYRAGMYK</sequence>
<dbReference type="PATRIC" id="fig|1353534.3.peg.300"/>
<organism evidence="5 6">
    <name type="scientific">Clostridium ragsdalei P11</name>
    <dbReference type="NCBI Taxonomy" id="1353534"/>
    <lineage>
        <taxon>Bacteria</taxon>
        <taxon>Bacillati</taxon>
        <taxon>Bacillota</taxon>
        <taxon>Clostridia</taxon>
        <taxon>Eubacteriales</taxon>
        <taxon>Clostridiaceae</taxon>
        <taxon>Clostridium</taxon>
    </lineage>
</organism>
<dbReference type="InterPro" id="IPR009194">
    <property type="entry name" value="AdoTrfase_EutT"/>
</dbReference>
<dbReference type="AlphaFoldDB" id="A0A1A6B3B4"/>
<keyword evidence="2" id="KW-0547">Nucleotide-binding</keyword>
<comment type="caution">
    <text evidence="5">The sequence shown here is derived from an EMBL/GenBank/DDBJ whole genome shotgun (WGS) entry which is preliminary data.</text>
</comment>
<dbReference type="PIRSF" id="PIRSF012294">
    <property type="entry name" value="ATR_EutT"/>
    <property type="match status" value="1"/>
</dbReference>
<dbReference type="Gene3D" id="1.20.1200.10">
    <property type="entry name" value="Cobalamin adenosyltransferase-like"/>
    <property type="match status" value="1"/>
</dbReference>
<proteinExistence type="predicted"/>
<evidence type="ECO:0000313" key="5">
    <source>
        <dbReference type="EMBL" id="OBR96782.1"/>
    </source>
</evidence>
<evidence type="ECO:0000256" key="3">
    <source>
        <dbReference type="ARBA" id="ARBA00022840"/>
    </source>
</evidence>
<keyword evidence="3" id="KW-0067">ATP-binding</keyword>
<keyword evidence="6" id="KW-1185">Reference proteome</keyword>
<dbReference type="GO" id="GO:0008817">
    <property type="term" value="F:corrinoid adenosyltransferase activity"/>
    <property type="evidence" value="ECO:0007669"/>
    <property type="project" value="InterPro"/>
</dbReference>
<accession>A0A1A6B3B4</accession>
<reference evidence="5 6" key="1">
    <citation type="journal article" date="2012" name="Front. Microbiol.">
        <title>Draft Genome Sequence of the Virulent Strain 01-B526 of the Fish Pathogen Aeromonas salmonicida.</title>
        <authorList>
            <person name="Charette S.J."/>
            <person name="Brochu F."/>
            <person name="Boyle B."/>
            <person name="Filion G."/>
            <person name="Tanaka K.H."/>
            <person name="Derome N."/>
        </authorList>
    </citation>
    <scope>NUCLEOTIDE SEQUENCE [LARGE SCALE GENOMIC DNA]</scope>
    <source>
        <strain evidence="5 6">P11</strain>
    </source>
</reference>
<dbReference type="Proteomes" id="UP000093954">
    <property type="component" value="Unassembled WGS sequence"/>
</dbReference>
<evidence type="ECO:0000259" key="4">
    <source>
        <dbReference type="Pfam" id="PF01923"/>
    </source>
</evidence>
<protein>
    <submittedName>
        <fullName evidence="5">Cobalamin adenosyltransferase</fullName>
    </submittedName>
</protein>
<dbReference type="GO" id="GO:0006580">
    <property type="term" value="P:ethanolamine metabolic process"/>
    <property type="evidence" value="ECO:0007669"/>
    <property type="project" value="InterPro"/>
</dbReference>
<dbReference type="InterPro" id="IPR036451">
    <property type="entry name" value="CblAdoTrfase-like_sf"/>
</dbReference>
<evidence type="ECO:0000256" key="1">
    <source>
        <dbReference type="ARBA" id="ARBA00022679"/>
    </source>
</evidence>
<dbReference type="EMBL" id="LROS01000003">
    <property type="protein sequence ID" value="OBR96782.1"/>
    <property type="molecule type" value="Genomic_DNA"/>
</dbReference>
<dbReference type="RefSeq" id="WP_065076732.1">
    <property type="nucleotide sequence ID" value="NZ_LROS01000003.1"/>
</dbReference>
<dbReference type="InterPro" id="IPR016030">
    <property type="entry name" value="CblAdoTrfase-like"/>
</dbReference>
<dbReference type="GO" id="GO:0005524">
    <property type="term" value="F:ATP binding"/>
    <property type="evidence" value="ECO:0007669"/>
    <property type="project" value="UniProtKB-KW"/>
</dbReference>
<gene>
    <name evidence="5" type="ORF">CLRAG_02910</name>
</gene>
<evidence type="ECO:0000256" key="2">
    <source>
        <dbReference type="ARBA" id="ARBA00022741"/>
    </source>
</evidence>
<dbReference type="GO" id="GO:0009236">
    <property type="term" value="P:cobalamin biosynthetic process"/>
    <property type="evidence" value="ECO:0007669"/>
    <property type="project" value="InterPro"/>
</dbReference>
<name>A0A1A6B3B4_9CLOT</name>